<dbReference type="GO" id="GO:0016787">
    <property type="term" value="F:hydrolase activity"/>
    <property type="evidence" value="ECO:0007669"/>
    <property type="project" value="UniProtKB-KW"/>
</dbReference>
<evidence type="ECO:0000256" key="4">
    <source>
        <dbReference type="ARBA" id="ARBA00022840"/>
    </source>
</evidence>
<dbReference type="GO" id="GO:0005829">
    <property type="term" value="C:cytosol"/>
    <property type="evidence" value="ECO:0007669"/>
    <property type="project" value="TreeGrafter"/>
</dbReference>
<dbReference type="InterPro" id="IPR014014">
    <property type="entry name" value="RNA_helicase_DEAD_Q_motif"/>
</dbReference>
<dbReference type="PROSITE" id="PS51192">
    <property type="entry name" value="HELICASE_ATP_BIND_1"/>
    <property type="match status" value="1"/>
</dbReference>
<keyword evidence="2" id="KW-0378">Hydrolase</keyword>
<evidence type="ECO:0000313" key="10">
    <source>
        <dbReference type="Proteomes" id="UP000685013"/>
    </source>
</evidence>
<evidence type="ECO:0000256" key="3">
    <source>
        <dbReference type="ARBA" id="ARBA00022806"/>
    </source>
</evidence>
<name>A0AAV6LTM1_9ROSI</name>
<dbReference type="GO" id="GO:0005524">
    <property type="term" value="F:ATP binding"/>
    <property type="evidence" value="ECO:0007669"/>
    <property type="project" value="UniProtKB-KW"/>
</dbReference>
<dbReference type="SMART" id="SM00487">
    <property type="entry name" value="DEXDc"/>
    <property type="match status" value="1"/>
</dbReference>
<dbReference type="PANTHER" id="PTHR47959:SF24">
    <property type="entry name" value="ATP-DEPENDENT RNA HELICASE"/>
    <property type="match status" value="1"/>
</dbReference>
<keyword evidence="3 9" id="KW-0347">Helicase</keyword>
<protein>
    <submittedName>
        <fullName evidence="9">DEAD-box ATP-dependent RNA helicase 36</fullName>
    </submittedName>
</protein>
<dbReference type="InterPro" id="IPR014001">
    <property type="entry name" value="Helicase_ATP-bd"/>
</dbReference>
<organism evidence="9 10">
    <name type="scientific">Cucurbita argyrosperma subsp. sororia</name>
    <dbReference type="NCBI Taxonomy" id="37648"/>
    <lineage>
        <taxon>Eukaryota</taxon>
        <taxon>Viridiplantae</taxon>
        <taxon>Streptophyta</taxon>
        <taxon>Embryophyta</taxon>
        <taxon>Tracheophyta</taxon>
        <taxon>Spermatophyta</taxon>
        <taxon>Magnoliopsida</taxon>
        <taxon>eudicotyledons</taxon>
        <taxon>Gunneridae</taxon>
        <taxon>Pentapetalae</taxon>
        <taxon>rosids</taxon>
        <taxon>fabids</taxon>
        <taxon>Cucurbitales</taxon>
        <taxon>Cucurbitaceae</taxon>
        <taxon>Cucurbiteae</taxon>
        <taxon>Cucurbita</taxon>
    </lineage>
</organism>
<evidence type="ECO:0000259" key="7">
    <source>
        <dbReference type="PROSITE" id="PS51192"/>
    </source>
</evidence>
<sequence length="406" mass="45543">MWKKLEGDYDLWREKEIGTGRTVRTNGIFEPSRYLPRLSPPSPWLTFHRLAFPDELLRVSWRQALNKVIIVDENFPLFSKPHRKNPKPSENPSAALVSSAVDNVAPEKPLPVEKSTELGTKFADDVAFANLGLSEAIVRTCEELAMKKPTAVQTHCIPKILAGLDVLGIAQTGSGKTAAFALPILQRLSETHFGIFALVINPTRELEYQLAEQFRALGSGLNLRCSVVVGGMDMLNQTQSLLKRPHIVIATPGRVKVLLEENPDIHVVFSKTKLIDAIEANLGKQLEIFEFKETEEIENDSKVRSDALASWKTIGYCYGQNHVTNVVPLHNDRPTISVCEFEFNAACNVCTQVYKASYVAKMKMVDDGFEEKAKERKKTLAEKGLLKQRSKRRRKEKTSKQLTVDS</sequence>
<dbReference type="PANTHER" id="PTHR47959">
    <property type="entry name" value="ATP-DEPENDENT RNA HELICASE RHLE-RELATED"/>
    <property type="match status" value="1"/>
</dbReference>
<feature type="domain" description="Helicase ATP-binding" evidence="7">
    <location>
        <begin position="157"/>
        <end position="275"/>
    </location>
</feature>
<reference evidence="9 10" key="1">
    <citation type="journal article" date="2021" name="Hortic Res">
        <title>The domestication of Cucurbita argyrosperma as revealed by the genome of its wild relative.</title>
        <authorList>
            <person name="Barrera-Redondo J."/>
            <person name="Sanchez-de la Vega G."/>
            <person name="Aguirre-Liguori J.A."/>
            <person name="Castellanos-Morales G."/>
            <person name="Gutierrez-Guerrero Y.T."/>
            <person name="Aguirre-Dugua X."/>
            <person name="Aguirre-Planter E."/>
            <person name="Tenaillon M.I."/>
            <person name="Lira-Saade R."/>
            <person name="Eguiarte L.E."/>
        </authorList>
    </citation>
    <scope>NUCLEOTIDE SEQUENCE [LARGE SCALE GENOMIC DNA]</scope>
    <source>
        <strain evidence="9">JBR-2021</strain>
    </source>
</reference>
<dbReference type="GO" id="GO:0003724">
    <property type="term" value="F:RNA helicase activity"/>
    <property type="evidence" value="ECO:0007669"/>
    <property type="project" value="InterPro"/>
</dbReference>
<proteinExistence type="predicted"/>
<dbReference type="Proteomes" id="UP000685013">
    <property type="component" value="Chromosome 20"/>
</dbReference>
<comment type="caution">
    <text evidence="9">The sequence shown here is derived from an EMBL/GenBank/DDBJ whole genome shotgun (WGS) entry which is preliminary data.</text>
</comment>
<dbReference type="InterPro" id="IPR050079">
    <property type="entry name" value="DEAD_box_RNA_helicase"/>
</dbReference>
<evidence type="ECO:0000256" key="5">
    <source>
        <dbReference type="PROSITE-ProRule" id="PRU00552"/>
    </source>
</evidence>
<evidence type="ECO:0000256" key="2">
    <source>
        <dbReference type="ARBA" id="ARBA00022801"/>
    </source>
</evidence>
<dbReference type="AlphaFoldDB" id="A0AAV6LTM1"/>
<keyword evidence="1" id="KW-0547">Nucleotide-binding</keyword>
<evidence type="ECO:0000259" key="8">
    <source>
        <dbReference type="PROSITE" id="PS51195"/>
    </source>
</evidence>
<dbReference type="EMBL" id="JAGKQH010000020">
    <property type="protein sequence ID" value="KAG6570593.1"/>
    <property type="molecule type" value="Genomic_DNA"/>
</dbReference>
<accession>A0AAV6LTM1</accession>
<gene>
    <name evidence="9" type="primary">RH36</name>
    <name evidence="9" type="ORF">SDJN03_29508</name>
</gene>
<feature type="short sequence motif" description="Q motif" evidence="5">
    <location>
        <begin position="126"/>
        <end position="154"/>
    </location>
</feature>
<evidence type="ECO:0000256" key="1">
    <source>
        <dbReference type="ARBA" id="ARBA00022741"/>
    </source>
</evidence>
<dbReference type="Pfam" id="PF00270">
    <property type="entry name" value="DEAD"/>
    <property type="match status" value="1"/>
</dbReference>
<keyword evidence="4" id="KW-0067">ATP-binding</keyword>
<dbReference type="PROSITE" id="PS51195">
    <property type="entry name" value="Q_MOTIF"/>
    <property type="match status" value="1"/>
</dbReference>
<keyword evidence="10" id="KW-1185">Reference proteome</keyword>
<feature type="compositionally biased region" description="Basic residues" evidence="6">
    <location>
        <begin position="386"/>
        <end position="397"/>
    </location>
</feature>
<evidence type="ECO:0000313" key="9">
    <source>
        <dbReference type="EMBL" id="KAG6570593.1"/>
    </source>
</evidence>
<dbReference type="GO" id="GO:0003676">
    <property type="term" value="F:nucleic acid binding"/>
    <property type="evidence" value="ECO:0007669"/>
    <property type="project" value="InterPro"/>
</dbReference>
<evidence type="ECO:0000256" key="6">
    <source>
        <dbReference type="SAM" id="MobiDB-lite"/>
    </source>
</evidence>
<dbReference type="InterPro" id="IPR011545">
    <property type="entry name" value="DEAD/DEAH_box_helicase_dom"/>
</dbReference>
<feature type="non-terminal residue" evidence="9">
    <location>
        <position position="1"/>
    </location>
</feature>
<feature type="region of interest" description="Disordered" evidence="6">
    <location>
        <begin position="380"/>
        <end position="406"/>
    </location>
</feature>
<feature type="domain" description="DEAD-box RNA helicase Q" evidence="8">
    <location>
        <begin position="126"/>
        <end position="154"/>
    </location>
</feature>